<feature type="signal peptide" evidence="1">
    <location>
        <begin position="1"/>
        <end position="21"/>
    </location>
</feature>
<protein>
    <recommendedName>
        <fullName evidence="4">DUF5666 domain-containing protein</fullName>
    </recommendedName>
</protein>
<reference evidence="3" key="1">
    <citation type="journal article" date="2019" name="Int. J. Syst. Evol. Microbiol.">
        <title>The Global Catalogue of Microorganisms (GCM) 10K type strain sequencing project: providing services to taxonomists for standard genome sequencing and annotation.</title>
        <authorList>
            <consortium name="The Broad Institute Genomics Platform"/>
            <consortium name="The Broad Institute Genome Sequencing Center for Infectious Disease"/>
            <person name="Wu L."/>
            <person name="Ma J."/>
        </authorList>
    </citation>
    <scope>NUCLEOTIDE SEQUENCE [LARGE SCALE GENOMIC DNA]</scope>
    <source>
        <strain evidence="3">NBRC 101365</strain>
    </source>
</reference>
<dbReference type="EMBL" id="BSPC01000058">
    <property type="protein sequence ID" value="GLS22169.1"/>
    <property type="molecule type" value="Genomic_DNA"/>
</dbReference>
<name>A0ABQ6CTW5_9HYPH</name>
<feature type="chain" id="PRO_5047361213" description="DUF5666 domain-containing protein" evidence="1">
    <location>
        <begin position="22"/>
        <end position="201"/>
    </location>
</feature>
<evidence type="ECO:0000256" key="1">
    <source>
        <dbReference type="SAM" id="SignalP"/>
    </source>
</evidence>
<sequence length="201" mass="21026">MTYSYWLGGAVALALIMPAAAQDAPRKIFRGEVASLDGQTLGVKTKDGQTISVTLTPDWRVRVVVPIGVEAIHTGSFIGTAQVPQADGVGRSLEVHVFPPGVKSGEGERDWDSQKGARMTNGTVTGEVTADAKGRELTLTFPGGSRKIVIPPDVPVVQFNPAQHADIKPGVQVFIVAMGDGSSGWKTNNIAIGQNGAAPPM</sequence>
<evidence type="ECO:0000313" key="3">
    <source>
        <dbReference type="Proteomes" id="UP001156882"/>
    </source>
</evidence>
<gene>
    <name evidence="2" type="ORF">GCM10007874_51860</name>
</gene>
<organism evidence="2 3">
    <name type="scientific">Labrys miyagiensis</name>
    <dbReference type="NCBI Taxonomy" id="346912"/>
    <lineage>
        <taxon>Bacteria</taxon>
        <taxon>Pseudomonadati</taxon>
        <taxon>Pseudomonadota</taxon>
        <taxon>Alphaproteobacteria</taxon>
        <taxon>Hyphomicrobiales</taxon>
        <taxon>Xanthobacteraceae</taxon>
        <taxon>Labrys</taxon>
    </lineage>
</organism>
<dbReference type="Proteomes" id="UP001156882">
    <property type="component" value="Unassembled WGS sequence"/>
</dbReference>
<keyword evidence="3" id="KW-1185">Reference proteome</keyword>
<comment type="caution">
    <text evidence="2">The sequence shown here is derived from an EMBL/GenBank/DDBJ whole genome shotgun (WGS) entry which is preliminary data.</text>
</comment>
<accession>A0ABQ6CTW5</accession>
<evidence type="ECO:0008006" key="4">
    <source>
        <dbReference type="Google" id="ProtNLM"/>
    </source>
</evidence>
<keyword evidence="1" id="KW-0732">Signal</keyword>
<dbReference type="RefSeq" id="WP_284315142.1">
    <property type="nucleotide sequence ID" value="NZ_BSPC01000058.1"/>
</dbReference>
<evidence type="ECO:0000313" key="2">
    <source>
        <dbReference type="EMBL" id="GLS22169.1"/>
    </source>
</evidence>
<proteinExistence type="predicted"/>